<evidence type="ECO:0008006" key="15">
    <source>
        <dbReference type="Google" id="ProtNLM"/>
    </source>
</evidence>
<dbReference type="OrthoDB" id="5339822at2759"/>
<keyword evidence="7" id="KW-0119">Carbohydrate metabolism</keyword>
<name>A0A4U0X785_9PEZI</name>
<keyword evidence="10" id="KW-0624">Polysaccharide degradation</keyword>
<dbReference type="STRING" id="331657.A0A4U0X785"/>
<evidence type="ECO:0000256" key="9">
    <source>
        <dbReference type="ARBA" id="ARBA00023316"/>
    </source>
</evidence>
<evidence type="ECO:0000256" key="1">
    <source>
        <dbReference type="ARBA" id="ARBA00004191"/>
    </source>
</evidence>
<dbReference type="PANTHER" id="PTHR31316:SF0">
    <property type="entry name" value="SECRETED BETA-GLUCOSIDASE SIM1-RELATED"/>
    <property type="match status" value="1"/>
</dbReference>
<evidence type="ECO:0000313" key="13">
    <source>
        <dbReference type="EMBL" id="TKA71597.1"/>
    </source>
</evidence>
<feature type="region of interest" description="Disordered" evidence="11">
    <location>
        <begin position="126"/>
        <end position="147"/>
    </location>
</feature>
<keyword evidence="8" id="KW-0326">Glycosidase</keyword>
<dbReference type="GO" id="GO:0016798">
    <property type="term" value="F:hydrolase activity, acting on glycosyl bonds"/>
    <property type="evidence" value="ECO:0007669"/>
    <property type="project" value="UniProtKB-KW"/>
</dbReference>
<evidence type="ECO:0000256" key="4">
    <source>
        <dbReference type="ARBA" id="ARBA00022525"/>
    </source>
</evidence>
<keyword evidence="4" id="KW-0964">Secreted</keyword>
<evidence type="ECO:0000256" key="7">
    <source>
        <dbReference type="ARBA" id="ARBA00023277"/>
    </source>
</evidence>
<feature type="compositionally biased region" description="Low complexity" evidence="11">
    <location>
        <begin position="126"/>
        <end position="142"/>
    </location>
</feature>
<comment type="subcellular location">
    <subcellularLocation>
        <location evidence="1">Secreted</location>
        <location evidence="1">Cell wall</location>
    </subcellularLocation>
</comment>
<proteinExistence type="inferred from homology"/>
<evidence type="ECO:0000313" key="14">
    <source>
        <dbReference type="Proteomes" id="UP000308768"/>
    </source>
</evidence>
<keyword evidence="6" id="KW-0378">Hydrolase</keyword>
<evidence type="ECO:0000256" key="8">
    <source>
        <dbReference type="ARBA" id="ARBA00023295"/>
    </source>
</evidence>
<dbReference type="GO" id="GO:0000272">
    <property type="term" value="P:polysaccharide catabolic process"/>
    <property type="evidence" value="ECO:0007669"/>
    <property type="project" value="UniProtKB-KW"/>
</dbReference>
<reference evidence="13 14" key="1">
    <citation type="submission" date="2017-03" db="EMBL/GenBank/DDBJ databases">
        <title>Genomes of endolithic fungi from Antarctica.</title>
        <authorList>
            <person name="Coleine C."/>
            <person name="Masonjones S."/>
            <person name="Stajich J.E."/>
        </authorList>
    </citation>
    <scope>NUCLEOTIDE SEQUENCE [LARGE SCALE GENOMIC DNA]</scope>
    <source>
        <strain evidence="13 14">CCFEE 5187</strain>
    </source>
</reference>
<accession>A0A4U0X785</accession>
<gene>
    <name evidence="13" type="ORF">B0A49_04730</name>
</gene>
<dbReference type="GO" id="GO:0009986">
    <property type="term" value="C:cell surface"/>
    <property type="evidence" value="ECO:0007669"/>
    <property type="project" value="TreeGrafter"/>
</dbReference>
<evidence type="ECO:0000256" key="11">
    <source>
        <dbReference type="SAM" id="MobiDB-lite"/>
    </source>
</evidence>
<dbReference type="GO" id="GO:0009277">
    <property type="term" value="C:fungal-type cell wall"/>
    <property type="evidence" value="ECO:0007669"/>
    <property type="project" value="TreeGrafter"/>
</dbReference>
<dbReference type="PANTHER" id="PTHR31316">
    <property type="entry name" value="BETA-GLUCOSIDASE-LIKE PROTEIN NCA3, MITOCHONDRIAL-RELATED"/>
    <property type="match status" value="1"/>
</dbReference>
<evidence type="ECO:0000256" key="12">
    <source>
        <dbReference type="SAM" id="SignalP"/>
    </source>
</evidence>
<keyword evidence="3" id="KW-0134">Cell wall</keyword>
<evidence type="ECO:0000256" key="5">
    <source>
        <dbReference type="ARBA" id="ARBA00022729"/>
    </source>
</evidence>
<dbReference type="InterPro" id="IPR051526">
    <property type="entry name" value="Beta-Glucosidase_SUN"/>
</dbReference>
<protein>
    <recommendedName>
        <fullName evidence="15">Secreted beta-glucosidase sun1</fullName>
    </recommendedName>
</protein>
<dbReference type="Proteomes" id="UP000308768">
    <property type="component" value="Unassembled WGS sequence"/>
</dbReference>
<sequence length="443" mass="45815">MKYAIVFTILTAGLSLAQPHRHAHRHAHVDKRSPTADVVNVPGPTVVVFELNGKTISESDVQQGLKNGTLKWAGDGALSVAPSSTVASSTPAPSPISSAKPTSTSIYVAPTSSTSVAASTSAAASSVAPSSANAAPSAASYSGSRLPDANNVEADFPDGELDCSTFPSDHGAVSVEWMGSGGWTGIQQPGSSGDGGFDDIMTVTSQTCSNGNCCTEGSFCSYACPAGYQKSQWPTKQGATGQSVGGIRCVNGKLRLTNPSLSKKLCMTGTEKVSVQIVNKMSQNAAVCRTDYPGTEGETVPLDAQPGTTSNLTCPDGANYYNWKGAPTSAQYYVNPKGVSVKDACQWGTSARPWGNFAPLNLGVGYSAGSAWLSIFQNAPTTDAKLDFSIEIVGNHGGYENLSGRCKYENGQYCSGEHYESCSKTTGCTVSVSSGSATFIFSS</sequence>
<keyword evidence="5 12" id="KW-0732">Signal</keyword>
<feature type="signal peptide" evidence="12">
    <location>
        <begin position="1"/>
        <end position="17"/>
    </location>
</feature>
<feature type="region of interest" description="Disordered" evidence="11">
    <location>
        <begin position="82"/>
        <end position="102"/>
    </location>
</feature>
<comment type="caution">
    <text evidence="13">The sequence shown here is derived from an EMBL/GenBank/DDBJ whole genome shotgun (WGS) entry which is preliminary data.</text>
</comment>
<evidence type="ECO:0000256" key="10">
    <source>
        <dbReference type="ARBA" id="ARBA00023326"/>
    </source>
</evidence>
<comment type="similarity">
    <text evidence="2">Belongs to the SUN family.</text>
</comment>
<keyword evidence="9" id="KW-0961">Cell wall biogenesis/degradation</keyword>
<dbReference type="GO" id="GO:0031505">
    <property type="term" value="P:fungal-type cell wall organization"/>
    <property type="evidence" value="ECO:0007669"/>
    <property type="project" value="TreeGrafter"/>
</dbReference>
<evidence type="ECO:0000256" key="3">
    <source>
        <dbReference type="ARBA" id="ARBA00022512"/>
    </source>
</evidence>
<dbReference type="Pfam" id="PF03856">
    <property type="entry name" value="SUN"/>
    <property type="match status" value="1"/>
</dbReference>
<evidence type="ECO:0000256" key="2">
    <source>
        <dbReference type="ARBA" id="ARBA00010579"/>
    </source>
</evidence>
<dbReference type="AlphaFoldDB" id="A0A4U0X785"/>
<keyword evidence="14" id="KW-1185">Reference proteome</keyword>
<organism evidence="13 14">
    <name type="scientific">Cryomyces minteri</name>
    <dbReference type="NCBI Taxonomy" id="331657"/>
    <lineage>
        <taxon>Eukaryota</taxon>
        <taxon>Fungi</taxon>
        <taxon>Dikarya</taxon>
        <taxon>Ascomycota</taxon>
        <taxon>Pezizomycotina</taxon>
        <taxon>Dothideomycetes</taxon>
        <taxon>Dothideomycetes incertae sedis</taxon>
        <taxon>Cryomyces</taxon>
    </lineage>
</organism>
<dbReference type="InterPro" id="IPR005556">
    <property type="entry name" value="SUN"/>
</dbReference>
<evidence type="ECO:0000256" key="6">
    <source>
        <dbReference type="ARBA" id="ARBA00022801"/>
    </source>
</evidence>
<feature type="chain" id="PRO_5020289834" description="Secreted beta-glucosidase sun1" evidence="12">
    <location>
        <begin position="18"/>
        <end position="443"/>
    </location>
</feature>
<dbReference type="EMBL" id="NAJN01000555">
    <property type="protein sequence ID" value="TKA71597.1"/>
    <property type="molecule type" value="Genomic_DNA"/>
</dbReference>